<evidence type="ECO:0000256" key="1">
    <source>
        <dbReference type="ARBA" id="ARBA00001911"/>
    </source>
</evidence>
<evidence type="ECO:0000259" key="5">
    <source>
        <dbReference type="Pfam" id="PF01761"/>
    </source>
</evidence>
<dbReference type="Pfam" id="PF01761">
    <property type="entry name" value="DHQ_synthase"/>
    <property type="match status" value="1"/>
</dbReference>
<reference evidence="7 8" key="1">
    <citation type="submission" date="2018-12" db="EMBL/GenBank/DDBJ databases">
        <title>Rubrispira sanarue gen. nov., sp., nov., a member of the order Silvanigrellales, isolated from a brackish lake in Hamamatsu Japan.</title>
        <authorList>
            <person name="Maejima Y."/>
            <person name="Iino T."/>
            <person name="Muraguchi Y."/>
            <person name="Fukuda K."/>
            <person name="Nojiri H."/>
            <person name="Ohkuma M."/>
            <person name="Moriuchi R."/>
            <person name="Dohra H."/>
            <person name="Kimbara K."/>
            <person name="Shintani M."/>
        </authorList>
    </citation>
    <scope>NUCLEOTIDE SEQUENCE [LARGE SCALE GENOMIC DNA]</scope>
    <source>
        <strain evidence="7 8">RF1110005</strain>
    </source>
</reference>
<comment type="cofactor">
    <cofactor evidence="1">
        <name>NAD(+)</name>
        <dbReference type="ChEBI" id="CHEBI:57540"/>
    </cofactor>
</comment>
<accession>A0A4P2VJ36</accession>
<gene>
    <name evidence="7" type="ORF">JCM31447_15790</name>
</gene>
<evidence type="ECO:0000256" key="2">
    <source>
        <dbReference type="ARBA" id="ARBA00001941"/>
    </source>
</evidence>
<keyword evidence="8" id="KW-1185">Reference proteome</keyword>
<feature type="domain" description="3-dehydroquinate synthase C-terminal" evidence="6">
    <location>
        <begin position="219"/>
        <end position="319"/>
    </location>
</feature>
<proteinExistence type="predicted"/>
<evidence type="ECO:0000259" key="6">
    <source>
        <dbReference type="Pfam" id="PF24621"/>
    </source>
</evidence>
<dbReference type="InterPro" id="IPR050071">
    <property type="entry name" value="Dehydroquinate_synthase"/>
</dbReference>
<dbReference type="SUPFAM" id="SSF56796">
    <property type="entry name" value="Dehydroquinate synthase-like"/>
    <property type="match status" value="1"/>
</dbReference>
<protein>
    <submittedName>
        <fullName evidence="7">Uncharacterized protein</fullName>
    </submittedName>
</protein>
<dbReference type="RefSeq" id="WP_130608381.1">
    <property type="nucleotide sequence ID" value="NZ_AP019368.1"/>
</dbReference>
<dbReference type="InterPro" id="IPR030960">
    <property type="entry name" value="DHQS/DOIS_N"/>
</dbReference>
<evidence type="ECO:0000313" key="7">
    <source>
        <dbReference type="EMBL" id="BBH53136.1"/>
    </source>
</evidence>
<feature type="domain" description="3-dehydroquinate synthase N-terminal" evidence="5">
    <location>
        <begin position="114"/>
        <end position="217"/>
    </location>
</feature>
<evidence type="ECO:0000256" key="4">
    <source>
        <dbReference type="ARBA" id="ARBA00023027"/>
    </source>
</evidence>
<evidence type="ECO:0000313" key="8">
    <source>
        <dbReference type="Proteomes" id="UP000291236"/>
    </source>
</evidence>
<dbReference type="Proteomes" id="UP000291236">
    <property type="component" value="Chromosome"/>
</dbReference>
<name>A0A4P2VJ36_FLUSA</name>
<dbReference type="GO" id="GO:0046872">
    <property type="term" value="F:metal ion binding"/>
    <property type="evidence" value="ECO:0007669"/>
    <property type="project" value="UniProtKB-KW"/>
</dbReference>
<dbReference type="KEGG" id="sbf:JCM31447_15790"/>
<keyword evidence="3" id="KW-0479">Metal-binding</keyword>
<dbReference type="Gene3D" id="1.20.1090.10">
    <property type="entry name" value="Dehydroquinate synthase-like - alpha domain"/>
    <property type="match status" value="1"/>
</dbReference>
<sequence>MIDILLNKEKELKVILNDFFRKKYQRNSIPEFSIDYDTEAFQVACQIYKRGFINIANVMSEVYQDVPIQFLDNLQFEQILQKKNAKQIFYIVDMNICKYYEKFIPSEKIFLYKASELNKNIDSVITILKSLPKECNEIIAIGGGNTLDVSGFVAAIAKIPIIYCATTLLATVDAATGGKTGVNCPLYGKNQIGLFYKAKEFYCVPEFFHTLPHSEIISGLCEALKHSWLYGSFAEEKKYFEEILISNCSIENLKIFLIKNIEYKTNIITQDPFERKGIRLALNFGHTLAHLIEALAEDKKIERMPHGISVAHGIYFLIKNRIIECPCISFLNYLEKIIILFPIVKISTIDSSNIERYIRQDKKNINTFQCALSLPSYGQFSMSKNNVAFIDLLKNYTIDYLVVLTSQYLNSFNIHS</sequence>
<dbReference type="GO" id="GO:0003856">
    <property type="term" value="F:3-dehydroquinate synthase activity"/>
    <property type="evidence" value="ECO:0007669"/>
    <property type="project" value="TreeGrafter"/>
</dbReference>
<comment type="cofactor">
    <cofactor evidence="2">
        <name>Co(2+)</name>
        <dbReference type="ChEBI" id="CHEBI:48828"/>
    </cofactor>
</comment>
<dbReference type="PANTHER" id="PTHR43622:SF1">
    <property type="entry name" value="3-DEHYDROQUINATE SYNTHASE"/>
    <property type="match status" value="1"/>
</dbReference>
<dbReference type="InterPro" id="IPR056179">
    <property type="entry name" value="DHQS_C"/>
</dbReference>
<dbReference type="AlphaFoldDB" id="A0A4P2VJ36"/>
<dbReference type="OrthoDB" id="5289337at2"/>
<dbReference type="Gene3D" id="3.40.50.1970">
    <property type="match status" value="1"/>
</dbReference>
<keyword evidence="4" id="KW-0520">NAD</keyword>
<dbReference type="PANTHER" id="PTHR43622">
    <property type="entry name" value="3-DEHYDROQUINATE SYNTHASE"/>
    <property type="match status" value="1"/>
</dbReference>
<organism evidence="7 8">
    <name type="scientific">Fluviispira sanaruensis</name>
    <dbReference type="NCBI Taxonomy" id="2493639"/>
    <lineage>
        <taxon>Bacteria</taxon>
        <taxon>Pseudomonadati</taxon>
        <taxon>Bdellovibrionota</taxon>
        <taxon>Oligoflexia</taxon>
        <taxon>Silvanigrellales</taxon>
        <taxon>Silvanigrellaceae</taxon>
        <taxon>Fluviispira</taxon>
    </lineage>
</organism>
<evidence type="ECO:0000256" key="3">
    <source>
        <dbReference type="ARBA" id="ARBA00022723"/>
    </source>
</evidence>
<dbReference type="Pfam" id="PF24621">
    <property type="entry name" value="DHQS_C"/>
    <property type="match status" value="1"/>
</dbReference>
<dbReference type="EMBL" id="AP019368">
    <property type="protein sequence ID" value="BBH53136.1"/>
    <property type="molecule type" value="Genomic_DNA"/>
</dbReference>